<dbReference type="PANTHER" id="PTHR12128">
    <property type="entry name" value="DIHYDRODIPICOLINATE SYNTHASE"/>
    <property type="match status" value="1"/>
</dbReference>
<evidence type="ECO:0000256" key="2">
    <source>
        <dbReference type="ARBA" id="ARBA00023239"/>
    </source>
</evidence>
<gene>
    <name evidence="5" type="ORF">ACFO7V_04575</name>
</gene>
<accession>A0ABV9MLF1</accession>
<dbReference type="PRINTS" id="PR00146">
    <property type="entry name" value="DHPICSNTHASE"/>
</dbReference>
<dbReference type="Proteomes" id="UP001595884">
    <property type="component" value="Unassembled WGS sequence"/>
</dbReference>
<organism evidence="5 6">
    <name type="scientific">Glutamicibacter bergerei</name>
    <dbReference type="NCBI Taxonomy" id="256702"/>
    <lineage>
        <taxon>Bacteria</taxon>
        <taxon>Bacillati</taxon>
        <taxon>Actinomycetota</taxon>
        <taxon>Actinomycetes</taxon>
        <taxon>Micrococcales</taxon>
        <taxon>Micrococcaceae</taxon>
        <taxon>Glutamicibacter</taxon>
    </lineage>
</organism>
<evidence type="ECO:0000256" key="4">
    <source>
        <dbReference type="PIRNR" id="PIRNR001365"/>
    </source>
</evidence>
<dbReference type="PANTHER" id="PTHR12128:SF66">
    <property type="entry name" value="4-HYDROXY-2-OXOGLUTARATE ALDOLASE, MITOCHONDRIAL"/>
    <property type="match status" value="1"/>
</dbReference>
<proteinExistence type="inferred from homology"/>
<evidence type="ECO:0000256" key="3">
    <source>
        <dbReference type="ARBA" id="ARBA00023270"/>
    </source>
</evidence>
<dbReference type="InterPro" id="IPR013785">
    <property type="entry name" value="Aldolase_TIM"/>
</dbReference>
<evidence type="ECO:0000313" key="6">
    <source>
        <dbReference type="Proteomes" id="UP001595884"/>
    </source>
</evidence>
<dbReference type="Gene3D" id="3.20.20.70">
    <property type="entry name" value="Aldolase class I"/>
    <property type="match status" value="1"/>
</dbReference>
<dbReference type="PIRSF" id="PIRSF001365">
    <property type="entry name" value="DHDPS"/>
    <property type="match status" value="1"/>
</dbReference>
<reference evidence="6" key="1">
    <citation type="journal article" date="2019" name="Int. J. Syst. Evol. Microbiol.">
        <title>The Global Catalogue of Microorganisms (GCM) 10K type strain sequencing project: providing services to taxonomists for standard genome sequencing and annotation.</title>
        <authorList>
            <consortium name="The Broad Institute Genomics Platform"/>
            <consortium name="The Broad Institute Genome Sequencing Center for Infectious Disease"/>
            <person name="Wu L."/>
            <person name="Ma J."/>
        </authorList>
    </citation>
    <scope>NUCLEOTIDE SEQUENCE [LARGE SCALE GENOMIC DNA]</scope>
    <source>
        <strain evidence="6">CGMCC 1.12849</strain>
    </source>
</reference>
<dbReference type="SMART" id="SM01130">
    <property type="entry name" value="DHDPS"/>
    <property type="match status" value="1"/>
</dbReference>
<comment type="similarity">
    <text evidence="1 4">Belongs to the DapA family.</text>
</comment>
<keyword evidence="2 4" id="KW-0456">Lyase</keyword>
<dbReference type="InterPro" id="IPR020625">
    <property type="entry name" value="Schiff_base-form_aldolases_AS"/>
</dbReference>
<comment type="caution">
    <text evidence="5">The sequence shown here is derived from an EMBL/GenBank/DDBJ whole genome shotgun (WGS) entry which is preliminary data.</text>
</comment>
<protein>
    <submittedName>
        <fullName evidence="5">Dihydrodipicolinate synthase family protein</fullName>
    </submittedName>
</protein>
<dbReference type="CDD" id="cd00408">
    <property type="entry name" value="DHDPS-like"/>
    <property type="match status" value="1"/>
</dbReference>
<keyword evidence="6" id="KW-1185">Reference proteome</keyword>
<evidence type="ECO:0000313" key="5">
    <source>
        <dbReference type="EMBL" id="MFC4715413.1"/>
    </source>
</evidence>
<name>A0ABV9MLF1_9MICC</name>
<dbReference type="PROSITE" id="PS00666">
    <property type="entry name" value="DHDPS_2"/>
    <property type="match status" value="1"/>
</dbReference>
<keyword evidence="3" id="KW-0704">Schiff base</keyword>
<dbReference type="EMBL" id="JBHSHE010000016">
    <property type="protein sequence ID" value="MFC4715413.1"/>
    <property type="molecule type" value="Genomic_DNA"/>
</dbReference>
<dbReference type="SUPFAM" id="SSF51569">
    <property type="entry name" value="Aldolase"/>
    <property type="match status" value="1"/>
</dbReference>
<evidence type="ECO:0000256" key="1">
    <source>
        <dbReference type="ARBA" id="ARBA00007592"/>
    </source>
</evidence>
<dbReference type="InterPro" id="IPR002220">
    <property type="entry name" value="DapA-like"/>
</dbReference>
<dbReference type="Pfam" id="PF00701">
    <property type="entry name" value="DHDPS"/>
    <property type="match status" value="1"/>
</dbReference>
<sequence>MAFGNNPKYTGVIPPVVTPRASDGSIDVASLHRVVEHLISGGVSGLFILGSSGEVPYLSNAEREQVAREIVAVNAGRVPVLAGASEQTTVRTIEEGAKLIALGADALVVTTPFYAMSNAAEIETHFREIKNALGVDLFAYDVPVRTHHKLPLDVAVRLAKDAVIAGVKDSSGDDVSFRQLLLATKDIEGFSVFTGHEVVVDGALLGGAHGVVPGLGNVDPAGYRRLFDLALAGDWAKAAAEQDRLASLFNIVYTPDSSRVSGGAAGLGAFKTALVELGVISSNAMSLPMEALNENEACAIRAILEDAGLQTRVAS</sequence>
<dbReference type="RefSeq" id="WP_346059083.1">
    <property type="nucleotide sequence ID" value="NZ_BAAAVQ010000029.1"/>
</dbReference>